<proteinExistence type="predicted"/>
<evidence type="ECO:0000256" key="4">
    <source>
        <dbReference type="ARBA" id="ARBA00023065"/>
    </source>
</evidence>
<evidence type="ECO:0000256" key="5">
    <source>
        <dbReference type="ARBA" id="ARBA00023180"/>
    </source>
</evidence>
<dbReference type="STRING" id="48709.A0A1D2NGH7"/>
<keyword evidence="8" id="KW-1133">Transmembrane helix</keyword>
<feature type="region of interest" description="Disordered" evidence="7">
    <location>
        <begin position="114"/>
        <end position="133"/>
    </location>
</feature>
<organism evidence="9 10">
    <name type="scientific">Orchesella cincta</name>
    <name type="common">Springtail</name>
    <name type="synonym">Podura cincta</name>
    <dbReference type="NCBI Taxonomy" id="48709"/>
    <lineage>
        <taxon>Eukaryota</taxon>
        <taxon>Metazoa</taxon>
        <taxon>Ecdysozoa</taxon>
        <taxon>Arthropoda</taxon>
        <taxon>Hexapoda</taxon>
        <taxon>Collembola</taxon>
        <taxon>Entomobryomorpha</taxon>
        <taxon>Entomobryoidea</taxon>
        <taxon>Orchesellidae</taxon>
        <taxon>Orchesellinae</taxon>
        <taxon>Orchesella</taxon>
    </lineage>
</organism>
<reference evidence="9 10" key="1">
    <citation type="journal article" date="2016" name="Genome Biol. Evol.">
        <title>Gene Family Evolution Reflects Adaptation to Soil Environmental Stressors in the Genome of the Collembolan Orchesella cincta.</title>
        <authorList>
            <person name="Faddeeva-Vakhrusheva A."/>
            <person name="Derks M.F."/>
            <person name="Anvar S.Y."/>
            <person name="Agamennone V."/>
            <person name="Suring W."/>
            <person name="Smit S."/>
            <person name="van Straalen N.M."/>
            <person name="Roelofs D."/>
        </authorList>
    </citation>
    <scope>NUCLEOTIDE SEQUENCE [LARGE SCALE GENOMIC DNA]</scope>
    <source>
        <tissue evidence="9">Mixed pool</tissue>
    </source>
</reference>
<evidence type="ECO:0000256" key="3">
    <source>
        <dbReference type="ARBA" id="ARBA00023043"/>
    </source>
</evidence>
<keyword evidence="1" id="KW-0813">Transport</keyword>
<evidence type="ECO:0000313" key="10">
    <source>
        <dbReference type="Proteomes" id="UP000094527"/>
    </source>
</evidence>
<feature type="transmembrane region" description="Helical" evidence="8">
    <location>
        <begin position="330"/>
        <end position="351"/>
    </location>
</feature>
<keyword evidence="10" id="KW-1185">Reference proteome</keyword>
<evidence type="ECO:0000256" key="8">
    <source>
        <dbReference type="SAM" id="Phobius"/>
    </source>
</evidence>
<name>A0A1D2NGH7_ORCCI</name>
<dbReference type="GO" id="GO:0034220">
    <property type="term" value="P:monoatomic ion transmembrane transport"/>
    <property type="evidence" value="ECO:0007669"/>
    <property type="project" value="UniProtKB-KW"/>
</dbReference>
<evidence type="ECO:0000313" key="9">
    <source>
        <dbReference type="EMBL" id="ODN04349.1"/>
    </source>
</evidence>
<dbReference type="EMBL" id="LJIJ01000046">
    <property type="protein sequence ID" value="ODN04349.1"/>
    <property type="molecule type" value="Genomic_DNA"/>
</dbReference>
<dbReference type="GO" id="GO:0022857">
    <property type="term" value="F:transmembrane transporter activity"/>
    <property type="evidence" value="ECO:0007669"/>
    <property type="project" value="TreeGrafter"/>
</dbReference>
<dbReference type="PANTHER" id="PTHR47143">
    <property type="entry name" value="TRANSIENT RECEPTOR POTENTIAL CATION CHANNEL PROTEIN PAINLESS"/>
    <property type="match status" value="1"/>
</dbReference>
<keyword evidence="5" id="KW-0325">Glycoprotein</keyword>
<evidence type="ECO:0000256" key="2">
    <source>
        <dbReference type="ARBA" id="ARBA00022737"/>
    </source>
</evidence>
<dbReference type="InterPro" id="IPR052076">
    <property type="entry name" value="TRP_cation_channel"/>
</dbReference>
<accession>A0A1D2NGH7</accession>
<keyword evidence="8" id="KW-0812">Transmembrane</keyword>
<evidence type="ECO:0000256" key="1">
    <source>
        <dbReference type="ARBA" id="ARBA00022448"/>
    </source>
</evidence>
<evidence type="ECO:0000256" key="7">
    <source>
        <dbReference type="SAM" id="MobiDB-lite"/>
    </source>
</evidence>
<keyword evidence="4" id="KW-0406">Ion transport</keyword>
<feature type="transmembrane region" description="Helical" evidence="8">
    <location>
        <begin position="432"/>
        <end position="454"/>
    </location>
</feature>
<feature type="transmembrane region" description="Helical" evidence="8">
    <location>
        <begin position="395"/>
        <end position="412"/>
    </location>
</feature>
<dbReference type="AlphaFoldDB" id="A0A1D2NGH7"/>
<keyword evidence="2" id="KW-0677">Repeat</keyword>
<sequence>MSLSHKINIIISLRRFLSNPTNMPPTISASSDDKKRPNVDTEISFSEAGGTKVEKLNCASEEIPLNSIMTSCEDEGAEKIRRIFVTGCSCVESMKKMWTQLLLLQDPAPRPVSIEEDQLDSKPNISRSHSLRHHHDGVDHVASTTELISATLKSRTAVPNKDVQKEASILRKHWSRLVQKIPGENTLLLCRVIEKKPLILDPFLEMLSGCIYFTPPSGKPDEGFTGETTITMELQDLMECPGGNPKEFREAQVLVHLVEGIDDMDVKDRILSHPVITTYATLKYQKFQFVSVMLLVYHLLFALLFTNYAFHTFLAEHPTYEVAVITKHSSVILSLMAFISAIKTATTFFASGFQFDLTTTRRIGEIFCAFVAFFMCLLPSFGYKFPFARESVNKDITAFGVMSSWLVLLSYLTKFNQTAVYVQTFFQIVKNYIQFLWMVAICQLIALSASYTLIFHKSESGVMLSGNLSRSFIRVLTGRMNYEDFTADKAELENPVTVFNYFILFFVLSTVMMGMIIGLATNGLQETRTASAVNVLCQVIKDIAELEWIISGLSRVLPRSLYQWLVKKLSIKDLFTSGYMLEIRPHDARDEKIPVSLKKSIYTHLIDRGATCHNRFSSQMHF</sequence>
<feature type="transmembrane region" description="Helical" evidence="8">
    <location>
        <begin position="289"/>
        <end position="310"/>
    </location>
</feature>
<protein>
    <submittedName>
        <fullName evidence="9">Transient receptor potential channel pyrexia</fullName>
    </submittedName>
</protein>
<comment type="caution">
    <text evidence="9">The sequence shown here is derived from an EMBL/GenBank/DDBJ whole genome shotgun (WGS) entry which is preliminary data.</text>
</comment>
<keyword evidence="3" id="KW-0040">ANK repeat</keyword>
<gene>
    <name evidence="9" type="ORF">Ocin01_02331</name>
</gene>
<keyword evidence="6" id="KW-0407">Ion channel</keyword>
<dbReference type="PANTHER" id="PTHR47143:SF1">
    <property type="entry name" value="ION_TRANS DOMAIN-CONTAINING PROTEIN"/>
    <property type="match status" value="1"/>
</dbReference>
<feature type="transmembrane region" description="Helical" evidence="8">
    <location>
        <begin position="363"/>
        <end position="383"/>
    </location>
</feature>
<feature type="transmembrane region" description="Helical" evidence="8">
    <location>
        <begin position="498"/>
        <end position="520"/>
    </location>
</feature>
<dbReference type="Proteomes" id="UP000094527">
    <property type="component" value="Unassembled WGS sequence"/>
</dbReference>
<dbReference type="GO" id="GO:1902495">
    <property type="term" value="C:transmembrane transporter complex"/>
    <property type="evidence" value="ECO:0007669"/>
    <property type="project" value="TreeGrafter"/>
</dbReference>
<keyword evidence="9" id="KW-0675">Receptor</keyword>
<keyword evidence="8" id="KW-0472">Membrane</keyword>
<evidence type="ECO:0000256" key="6">
    <source>
        <dbReference type="ARBA" id="ARBA00023303"/>
    </source>
</evidence>